<gene>
    <name evidence="3" type="ORF">CYMTET_4393</name>
</gene>
<dbReference type="AlphaFoldDB" id="A0AAE0H1M7"/>
<organism evidence="3 4">
    <name type="scientific">Cymbomonas tetramitiformis</name>
    <dbReference type="NCBI Taxonomy" id="36881"/>
    <lineage>
        <taxon>Eukaryota</taxon>
        <taxon>Viridiplantae</taxon>
        <taxon>Chlorophyta</taxon>
        <taxon>Pyramimonadophyceae</taxon>
        <taxon>Pyramimonadales</taxon>
        <taxon>Pyramimonadaceae</taxon>
        <taxon>Cymbomonas</taxon>
    </lineage>
</organism>
<keyword evidence="4" id="KW-1185">Reference proteome</keyword>
<reference evidence="3 4" key="1">
    <citation type="journal article" date="2015" name="Genome Biol. Evol.">
        <title>Comparative Genomics of a Bacterivorous Green Alga Reveals Evolutionary Causalities and Consequences of Phago-Mixotrophic Mode of Nutrition.</title>
        <authorList>
            <person name="Burns J.A."/>
            <person name="Paasch A."/>
            <person name="Narechania A."/>
            <person name="Kim E."/>
        </authorList>
    </citation>
    <scope>NUCLEOTIDE SEQUENCE [LARGE SCALE GENOMIC DNA]</scope>
    <source>
        <strain evidence="3 4">PLY_AMNH</strain>
    </source>
</reference>
<feature type="region of interest" description="Disordered" evidence="2">
    <location>
        <begin position="1010"/>
        <end position="1090"/>
    </location>
</feature>
<keyword evidence="1" id="KW-0175">Coiled coil</keyword>
<evidence type="ECO:0000256" key="2">
    <source>
        <dbReference type="SAM" id="MobiDB-lite"/>
    </source>
</evidence>
<sequence>MEFLLGKKTLEQQSLIDAAEAAIRETGETIERLITCAGERDEFRATLAEHTVEEASARAASRQLAERIQRGLEEAAASVAAAVNQQNEQHGAVRCQLEGVRAAAGELGQQVEARLAPGATAAQAGAVETRAAMEGTVEDLGAQQAEAVAAAGGAMEGLTTAVTQRLHSLTSSVSAMVCRFSENNAFTVAKVADLKVLLSQGAADVAERASSVGTLLGSMESETLATLHRAQEVLSEQHRAVESLGGLVSSHGKHLEKHRASLEAATEEAQAGLQLQRTALETQATALAEARRAQQDGQRDPQLEAALQQVVVQIDGERADVTAQLSRLGSVLAATSDALTSGNACDAHTAGLEQCALFMQQQAAEVTAGLEALSRAVSTCRDQLEAGNVVDPHLTALEGLKAEIGERIEAQRGFLGSQLEELQALQDEIVRQREVEASGVIAKLEAQAAAAQAAHKAQLQTLTKENADLRAHNALLQDAVQKAKNGRVELEGRLRQDLQEKVVREIQESLAAKVQDAVAAVQGELAAQVETVQASFASDLEAHGGALEAGVAEATASIDALLVQNAALTRDSQVAHDAGAARHSDVAATVDAWKAASAASAGAVSTLQVANGVQAAAVVELAQNLTARHAALVTEARAWGGSDKQAAAELEDGVLPAVAGLHSHVIATTLPGHEARITELKGLTATWGASDATAVAALCVVQAEDLEQVAAARELGAAETVAGVARVRSMAAEWAQNDNQHSAALGNLGVVMATAKERVQEEAVRVQVADQALLDETRALQGAVAEGVTSGVGTVLVLGQDVESAVKGGCSQFASASKEIKVVVAEAGAANSASLEGVGTKVDELVGPRQALMEEIQAGEAAVCEQAQQATIRMTAGVKACVEELQAAQATLQAQGVAGVAEAARLLDNAVTAVKAAEKSGAQWLQTELAEVGRRMEGIAQEIEGHKQTAESSAVVHGENLQEVKRHVEALRGAARMDSELAPVPAVKMMLPKDIADHPALEALKNAGDTTKAADPACPMQGVQGETAKSGLAAEVGLSLPGGENSPKSTDNDSPSRKRKLEETVKTSGIPKTPGSCKRAGVPLQEKTNV</sequence>
<evidence type="ECO:0000313" key="3">
    <source>
        <dbReference type="EMBL" id="KAK3288120.1"/>
    </source>
</evidence>
<feature type="coiled-coil region" evidence="1">
    <location>
        <begin position="415"/>
        <end position="479"/>
    </location>
</feature>
<evidence type="ECO:0000313" key="4">
    <source>
        <dbReference type="Proteomes" id="UP001190700"/>
    </source>
</evidence>
<proteinExistence type="predicted"/>
<protein>
    <submittedName>
        <fullName evidence="3">Uncharacterized protein</fullName>
    </submittedName>
</protein>
<feature type="compositionally biased region" description="Basic and acidic residues" evidence="2">
    <location>
        <begin position="1050"/>
        <end position="1065"/>
    </location>
</feature>
<evidence type="ECO:0000256" key="1">
    <source>
        <dbReference type="SAM" id="Coils"/>
    </source>
</evidence>
<dbReference type="Proteomes" id="UP001190700">
    <property type="component" value="Unassembled WGS sequence"/>
</dbReference>
<comment type="caution">
    <text evidence="3">The sequence shown here is derived from an EMBL/GenBank/DDBJ whole genome shotgun (WGS) entry which is preliminary data.</text>
</comment>
<name>A0AAE0H1M7_9CHLO</name>
<accession>A0AAE0H1M7</accession>
<dbReference type="EMBL" id="LGRX02000602">
    <property type="protein sequence ID" value="KAK3288120.1"/>
    <property type="molecule type" value="Genomic_DNA"/>
</dbReference>